<evidence type="ECO:0000256" key="5">
    <source>
        <dbReference type="ARBA" id="ARBA00023212"/>
    </source>
</evidence>
<evidence type="ECO:0000256" key="6">
    <source>
        <dbReference type="SAM" id="MobiDB-lite"/>
    </source>
</evidence>
<dbReference type="SUPFAM" id="SSF53649">
    <property type="entry name" value="Alkaline phosphatase-like"/>
    <property type="match status" value="1"/>
</dbReference>
<feature type="region of interest" description="Disordered" evidence="6">
    <location>
        <begin position="692"/>
        <end position="768"/>
    </location>
</feature>
<reference evidence="8 9" key="1">
    <citation type="submission" date="2016-02" db="EMBL/GenBank/DDBJ databases">
        <title>Genome analysis of coral dinoflagellate symbionts highlights evolutionary adaptations to a symbiotic lifestyle.</title>
        <authorList>
            <person name="Aranda M."/>
            <person name="Li Y."/>
            <person name="Liew Y.J."/>
            <person name="Baumgarten S."/>
            <person name="Simakov O."/>
            <person name="Wilson M."/>
            <person name="Piel J."/>
            <person name="Ashoor H."/>
            <person name="Bougouffa S."/>
            <person name="Bajic V.B."/>
            <person name="Ryu T."/>
            <person name="Ravasi T."/>
            <person name="Bayer T."/>
            <person name="Micklem G."/>
            <person name="Kim H."/>
            <person name="Bhak J."/>
            <person name="Lajeunesse T.C."/>
            <person name="Voolstra C.R."/>
        </authorList>
    </citation>
    <scope>NUCLEOTIDE SEQUENCE [LARGE SCALE GENOMIC DNA]</scope>
    <source>
        <strain evidence="8 9">CCMP2467</strain>
    </source>
</reference>
<comment type="subcellular location">
    <subcellularLocation>
        <location evidence="1">Cytoplasm</location>
        <location evidence="1">Cytoskeleton</location>
    </subcellularLocation>
</comment>
<dbReference type="PANTHER" id="PTHR46321:SF1">
    <property type="entry name" value="KIF-BINDING PROTEIN"/>
    <property type="match status" value="1"/>
</dbReference>
<dbReference type="Pfam" id="PF00884">
    <property type="entry name" value="Sulfatase"/>
    <property type="match status" value="1"/>
</dbReference>
<evidence type="ECO:0000256" key="2">
    <source>
        <dbReference type="ARBA" id="ARBA00010305"/>
    </source>
</evidence>
<protein>
    <recommendedName>
        <fullName evidence="3">KIF-binding protein</fullName>
    </recommendedName>
</protein>
<dbReference type="Gene3D" id="3.40.720.10">
    <property type="entry name" value="Alkaline Phosphatase, subunit A"/>
    <property type="match status" value="1"/>
</dbReference>
<evidence type="ECO:0000256" key="1">
    <source>
        <dbReference type="ARBA" id="ARBA00004245"/>
    </source>
</evidence>
<dbReference type="OrthoDB" id="409897at2759"/>
<accession>A0A1Q9D583</accession>
<dbReference type="PANTHER" id="PTHR46321">
    <property type="entry name" value="KIF1-BINDING PROTEIN"/>
    <property type="match status" value="1"/>
</dbReference>
<evidence type="ECO:0000313" key="9">
    <source>
        <dbReference type="Proteomes" id="UP000186817"/>
    </source>
</evidence>
<keyword evidence="5" id="KW-0206">Cytoskeleton</keyword>
<feature type="compositionally biased region" description="Basic and acidic residues" evidence="6">
    <location>
        <begin position="545"/>
        <end position="554"/>
    </location>
</feature>
<dbReference type="Pfam" id="PF12309">
    <property type="entry name" value="KBP_C"/>
    <property type="match status" value="1"/>
</dbReference>
<dbReference type="Gene3D" id="3.30.1120.10">
    <property type="match status" value="1"/>
</dbReference>
<keyword evidence="4" id="KW-0963">Cytoplasm</keyword>
<evidence type="ECO:0000256" key="3">
    <source>
        <dbReference type="ARBA" id="ARBA00016840"/>
    </source>
</evidence>
<dbReference type="InterPro" id="IPR022083">
    <property type="entry name" value="KBP"/>
</dbReference>
<comment type="caution">
    <text evidence="8">The sequence shown here is derived from an EMBL/GenBank/DDBJ whole genome shotgun (WGS) entry which is preliminary data.</text>
</comment>
<dbReference type="InterPro" id="IPR017850">
    <property type="entry name" value="Alkaline_phosphatase_core_sf"/>
</dbReference>
<evidence type="ECO:0000313" key="8">
    <source>
        <dbReference type="EMBL" id="OLP90361.1"/>
    </source>
</evidence>
<comment type="similarity">
    <text evidence="2">Belongs to the KIF-binding protein family.</text>
</comment>
<dbReference type="EMBL" id="LSRX01000716">
    <property type="protein sequence ID" value="OLP90361.1"/>
    <property type="molecule type" value="Genomic_DNA"/>
</dbReference>
<proteinExistence type="inferred from homology"/>
<name>A0A1Q9D583_SYMMI</name>
<sequence length="1187" mass="133915">MACLPLLEVYHPVLDGSWKSEAELPAAGMSKLETFLASDVDQTLKKYDDLWTAQDPEDNPYKSKYVAREMLEIAVKNVEKLVEEEASIQTADRGREVVARLLLFLGKNCYFCEEVAQAEKCFIRSLERYLRSPLRLEPEPFCYIQDVFNQLGMLWCNRGGHKEGMNFLRRAQVMYMRRPQHVRDACEERCENNYTMTMFYLAQAYGALQKPALSARFCAETMSRQLESNSLGLRSQEISERDPFDAKDWIRNCCALSDFFINDGMFWTAEYLLHSALVMCERGGEIVGSEPENITELKAECMRDIGNMYATRLKFARACAERPDAWEEVWRGERKKEAEEHTVSDEGTQLSFRVSADRVERPPEGGTGPIHWDDIFPEVVHPEDDEAQDNIMAEEHEAMTEGSHQEEQWLILGPDDRIHLPVHFRLLHAHTQQRIRRANALFLEQRGPHKLLAAEGEERPMSPSCIGVSFAAAREIFKLGNHFFAHALDYFLLDGWVTEHVRILQELSTMYRTLQYWEKDPKRSAAMLKRRRASRAHRPQPRGWMGDRRGDRGYGRSRWGRGGRGEEEEDRRDPPARPERAKGDQNDHRGYGRDSGRESGRGPWGRGREEDEVVAPPLTVSGCQNETISAIIAGVYMPDSLNHGKVVYKKREKSRGLDVLIYFWDERDGPELCGWWFGPNVGGDQVWAYHPSRTAGTPPASEWNVPHDGDIDPSFTVSAMRSAPSPPPEGEPSPSAARSRTREAPVDSTPAVNTYRKSKGDELQNHDTSKPENPLFLFYSFHLLHTPLQVPKAWLEKLDALVSAAGGKPIDSENRRLYAAMTLYMDAAIGEAVDALKQKKMYDNTLIIFTSDNGGPIYEPGAASNHPLLGGKYTDWEGGVRTNAWVSGGFVPAKRRGAKYNGIINVADWYGTLTQLAGVDMTDHKSDKANQFLKEKGLPLLHPVESMPQWGNIVDDKPGRTGPMHLSSQAVLRWPFKLVTGKQVMSTWQGPLYPNCSTVHSLKNRNGPLPPQQDVKVFGEPMPVAESQAEIDRQTWTIDCGAGCLVNVEDDPTEHINLAHDPKYAATLKSLQETLEALNKDLFNPDRGLDRIEACEVAIEQSRTFGPFVESKEFYSPAPPKTLLEQVEDAALTAALRKVNSPMGKTLAVSAIQTIAPRVIANSNFDQCRARETEQTEQGFLSDIFTV</sequence>
<dbReference type="GO" id="GO:0005856">
    <property type="term" value="C:cytoskeleton"/>
    <property type="evidence" value="ECO:0007669"/>
    <property type="project" value="UniProtKB-SubCell"/>
</dbReference>
<keyword evidence="9" id="KW-1185">Reference proteome</keyword>
<evidence type="ECO:0000256" key="4">
    <source>
        <dbReference type="ARBA" id="ARBA00022490"/>
    </source>
</evidence>
<dbReference type="Proteomes" id="UP000186817">
    <property type="component" value="Unassembled WGS sequence"/>
</dbReference>
<gene>
    <name evidence="8" type="primary">Arsb</name>
    <name evidence="8" type="ORF">AK812_SmicGene28093</name>
</gene>
<organism evidence="8 9">
    <name type="scientific">Symbiodinium microadriaticum</name>
    <name type="common">Dinoflagellate</name>
    <name type="synonym">Zooxanthella microadriatica</name>
    <dbReference type="NCBI Taxonomy" id="2951"/>
    <lineage>
        <taxon>Eukaryota</taxon>
        <taxon>Sar</taxon>
        <taxon>Alveolata</taxon>
        <taxon>Dinophyceae</taxon>
        <taxon>Suessiales</taxon>
        <taxon>Symbiodiniaceae</taxon>
        <taxon>Symbiodinium</taxon>
    </lineage>
</organism>
<feature type="compositionally biased region" description="Basic and acidic residues" evidence="6">
    <location>
        <begin position="758"/>
        <end position="768"/>
    </location>
</feature>
<dbReference type="AlphaFoldDB" id="A0A1Q9D583"/>
<feature type="domain" description="Sulfatase N-terminal" evidence="7">
    <location>
        <begin position="761"/>
        <end position="919"/>
    </location>
</feature>
<feature type="region of interest" description="Disordered" evidence="6">
    <location>
        <begin position="527"/>
        <end position="618"/>
    </location>
</feature>
<feature type="compositionally biased region" description="Basic residues" evidence="6">
    <location>
        <begin position="528"/>
        <end position="540"/>
    </location>
</feature>
<feature type="compositionally biased region" description="Basic and acidic residues" evidence="6">
    <location>
        <begin position="571"/>
        <end position="600"/>
    </location>
</feature>
<dbReference type="InterPro" id="IPR000917">
    <property type="entry name" value="Sulfatase_N"/>
</dbReference>
<evidence type="ECO:0000259" key="7">
    <source>
        <dbReference type="Pfam" id="PF00884"/>
    </source>
</evidence>